<evidence type="ECO:0000313" key="6">
    <source>
        <dbReference type="EMBL" id="CEM53991.1"/>
    </source>
</evidence>
<dbReference type="VEuPathDB" id="CryptoDB:Cvel_12409"/>
<evidence type="ECO:0000256" key="4">
    <source>
        <dbReference type="SAM" id="MobiDB-lite"/>
    </source>
</evidence>
<evidence type="ECO:0000259" key="5">
    <source>
        <dbReference type="PROSITE" id="PS51186"/>
    </source>
</evidence>
<comment type="similarity">
    <text evidence="3">Belongs to the acetyltransferase family. MAK3 subfamily.</text>
</comment>
<protein>
    <recommendedName>
        <fullName evidence="5">N-acetyltransferase domain-containing protein</fullName>
    </recommendedName>
</protein>
<sequence length="267" mass="28687">MGKVDVTIDHGGTSVRYTTYAHEGQLSTIMELLERDLSEPYSIFTYRAFLEENPELTLVAEAEGKIIGVVMCKMEMHKARAPLPMTRRCYLGMIAVEKEHRRLKIGAKLVEMVIEVAKEQGADEMVLETEFCNKAALGLYRSLGFIAQKHLRCYYLNNGDAVRLKLPLTPSLLYDWHQAPSNMSGLAGLGLPPSALAAGDDGSGGDAFASAAAAAAASGGNALNPLAMMAARRLGDPMGSSPPPKVPPSLELGWPKTFGAPLPGTNR</sequence>
<dbReference type="GO" id="GO:0031417">
    <property type="term" value="C:NatC complex"/>
    <property type="evidence" value="ECO:0007669"/>
    <property type="project" value="TreeGrafter"/>
</dbReference>
<name>A0A0G4IA05_9ALVE</name>
<reference evidence="6" key="1">
    <citation type="submission" date="2014-11" db="EMBL/GenBank/DDBJ databases">
        <authorList>
            <person name="Otto D Thomas"/>
            <person name="Naeem Raeece"/>
        </authorList>
    </citation>
    <scope>NUCLEOTIDE SEQUENCE</scope>
</reference>
<dbReference type="PANTHER" id="PTHR45896">
    <property type="entry name" value="N-ALPHA-ACETYLTRANSFERASE 30"/>
    <property type="match status" value="1"/>
</dbReference>
<evidence type="ECO:0000256" key="1">
    <source>
        <dbReference type="ARBA" id="ARBA00022679"/>
    </source>
</evidence>
<keyword evidence="2" id="KW-0012">Acyltransferase</keyword>
<dbReference type="PANTHER" id="PTHR45896:SF1">
    <property type="entry name" value="N-ALPHA-ACETYLTRANSFERASE 30"/>
    <property type="match status" value="1"/>
</dbReference>
<proteinExistence type="inferred from homology"/>
<dbReference type="PROSITE" id="PS51186">
    <property type="entry name" value="GNAT"/>
    <property type="match status" value="1"/>
</dbReference>
<gene>
    <name evidence="6" type="ORF">Cvel_12409</name>
</gene>
<dbReference type="CDD" id="cd04301">
    <property type="entry name" value="NAT_SF"/>
    <property type="match status" value="1"/>
</dbReference>
<dbReference type="GO" id="GO:0004596">
    <property type="term" value="F:protein-N-terminal amino-acid acetyltransferase activity"/>
    <property type="evidence" value="ECO:0007669"/>
    <property type="project" value="InterPro"/>
</dbReference>
<accession>A0A0G4IA05</accession>
<organism evidence="6">
    <name type="scientific">Chromera velia CCMP2878</name>
    <dbReference type="NCBI Taxonomy" id="1169474"/>
    <lineage>
        <taxon>Eukaryota</taxon>
        <taxon>Sar</taxon>
        <taxon>Alveolata</taxon>
        <taxon>Colpodellida</taxon>
        <taxon>Chromeraceae</taxon>
        <taxon>Chromera</taxon>
    </lineage>
</organism>
<dbReference type="PhylomeDB" id="A0A0G4IA05"/>
<dbReference type="SUPFAM" id="SSF55729">
    <property type="entry name" value="Acyl-CoA N-acyltransferases (Nat)"/>
    <property type="match status" value="1"/>
</dbReference>
<feature type="domain" description="N-acetyltransferase" evidence="5">
    <location>
        <begin position="15"/>
        <end position="169"/>
    </location>
</feature>
<dbReference type="InterPro" id="IPR000182">
    <property type="entry name" value="GNAT_dom"/>
</dbReference>
<dbReference type="Pfam" id="PF00583">
    <property type="entry name" value="Acetyltransf_1"/>
    <property type="match status" value="1"/>
</dbReference>
<dbReference type="Gene3D" id="3.40.630.30">
    <property type="match status" value="1"/>
</dbReference>
<dbReference type="EMBL" id="CDMZ01005745">
    <property type="protein sequence ID" value="CEM53991.1"/>
    <property type="molecule type" value="Genomic_DNA"/>
</dbReference>
<dbReference type="AlphaFoldDB" id="A0A0G4IA05"/>
<evidence type="ECO:0000256" key="2">
    <source>
        <dbReference type="ARBA" id="ARBA00023315"/>
    </source>
</evidence>
<keyword evidence="1" id="KW-0808">Transferase</keyword>
<feature type="region of interest" description="Disordered" evidence="4">
    <location>
        <begin position="234"/>
        <end position="267"/>
    </location>
</feature>
<dbReference type="InterPro" id="IPR016181">
    <property type="entry name" value="Acyl_CoA_acyltransferase"/>
</dbReference>
<evidence type="ECO:0000256" key="3">
    <source>
        <dbReference type="ARBA" id="ARBA00024025"/>
    </source>
</evidence>
<dbReference type="InterPro" id="IPR044542">
    <property type="entry name" value="NAA30-like"/>
</dbReference>